<feature type="domain" description="C3H1-type" evidence="7">
    <location>
        <begin position="259"/>
        <end position="286"/>
    </location>
</feature>
<keyword evidence="9" id="KW-1185">Reference proteome</keyword>
<dbReference type="PROSITE" id="PS50089">
    <property type="entry name" value="ZF_RING_2"/>
    <property type="match status" value="1"/>
</dbReference>
<evidence type="ECO:0000256" key="2">
    <source>
        <dbReference type="ARBA" id="ARBA00022771"/>
    </source>
</evidence>
<keyword evidence="3 4" id="KW-0862">Zinc</keyword>
<evidence type="ECO:0000256" key="3">
    <source>
        <dbReference type="ARBA" id="ARBA00022833"/>
    </source>
</evidence>
<dbReference type="SMART" id="SM00184">
    <property type="entry name" value="RING"/>
    <property type="match status" value="1"/>
</dbReference>
<keyword evidence="1 4" id="KW-0479">Metal-binding</keyword>
<accession>A0AAD5XWV9</accession>
<evidence type="ECO:0000256" key="4">
    <source>
        <dbReference type="PROSITE-ProRule" id="PRU00723"/>
    </source>
</evidence>
<dbReference type="Proteomes" id="UP001211065">
    <property type="component" value="Unassembled WGS sequence"/>
</dbReference>
<sequence length="496" mass="56992">MSGGDLTNHQSSGYNTKNFTLCENGKNCKFAHEEKKESNLVCTYYLQGNCKFGKKCQLPHKKPSKEKELDSEISHSNSNKILSKPENRAKVGNSTVVPFSKDFTYAKMLKVNELPVDNSQNAKNYHTTDIFGDLEKNIEKLLWENEEEDSNCYKQSAYDSDHHYNYTNSFNNGSIPHYLTDSKIAVNATENEKNSNMQPNLLNNFNKSGAKETYSENGNVNSKFQKPISEKVNTTSKFQKHLTESFLNNKQVKNSSNAEKDETLCLFAIQGYCRFGDRCRNLHGEQCPKCEKFCLHPTSKKLADGILLLTSIVDIIYFIEHLNQCTARIDLNMKDSIQKILNTQSEEILRSSKLKECCICYEYVLENKDPRFGLLNCEHCCCLSCIRSWRQNEGKGMNEIKSCPICRIVTHFIVPSNVWLEDPILKNAVIQEYKKKLRHTDCKWFNFGEGNCPFGSSCFYRHSDKLGNLEKKLRHIHDSNEEVKIIQQVRLSDFLG</sequence>
<dbReference type="SUPFAM" id="SSF57850">
    <property type="entry name" value="RING/U-box"/>
    <property type="match status" value="1"/>
</dbReference>
<evidence type="ECO:0000259" key="7">
    <source>
        <dbReference type="PROSITE" id="PS50103"/>
    </source>
</evidence>
<feature type="domain" description="C3H1-type" evidence="7">
    <location>
        <begin position="36"/>
        <end position="63"/>
    </location>
</feature>
<evidence type="ECO:0000256" key="5">
    <source>
        <dbReference type="SAM" id="MobiDB-lite"/>
    </source>
</evidence>
<evidence type="ECO:0000259" key="6">
    <source>
        <dbReference type="PROSITE" id="PS50089"/>
    </source>
</evidence>
<organism evidence="8 9">
    <name type="scientific">Clydaea vesicula</name>
    <dbReference type="NCBI Taxonomy" id="447962"/>
    <lineage>
        <taxon>Eukaryota</taxon>
        <taxon>Fungi</taxon>
        <taxon>Fungi incertae sedis</taxon>
        <taxon>Chytridiomycota</taxon>
        <taxon>Chytridiomycota incertae sedis</taxon>
        <taxon>Chytridiomycetes</taxon>
        <taxon>Lobulomycetales</taxon>
        <taxon>Lobulomycetaceae</taxon>
        <taxon>Clydaea</taxon>
    </lineage>
</organism>
<keyword evidence="2 4" id="KW-0863">Zinc-finger</keyword>
<feature type="domain" description="C3H1-type" evidence="7">
    <location>
        <begin position="436"/>
        <end position="465"/>
    </location>
</feature>
<dbReference type="Gene3D" id="4.10.1000.10">
    <property type="entry name" value="Zinc finger, CCCH-type"/>
    <property type="match status" value="1"/>
</dbReference>
<dbReference type="SMART" id="SM00356">
    <property type="entry name" value="ZnF_C3H1"/>
    <property type="match status" value="4"/>
</dbReference>
<dbReference type="GO" id="GO:0061630">
    <property type="term" value="F:ubiquitin protein ligase activity"/>
    <property type="evidence" value="ECO:0007669"/>
    <property type="project" value="InterPro"/>
</dbReference>
<dbReference type="AlphaFoldDB" id="A0AAD5XWV9"/>
<dbReference type="InterPro" id="IPR013083">
    <property type="entry name" value="Znf_RING/FYVE/PHD"/>
</dbReference>
<gene>
    <name evidence="8" type="ORF">HK099_002093</name>
</gene>
<dbReference type="SUPFAM" id="SSF90229">
    <property type="entry name" value="CCCH zinc finger"/>
    <property type="match status" value="1"/>
</dbReference>
<evidence type="ECO:0008006" key="10">
    <source>
        <dbReference type="Google" id="ProtNLM"/>
    </source>
</evidence>
<dbReference type="GO" id="GO:0008270">
    <property type="term" value="F:zinc ion binding"/>
    <property type="evidence" value="ECO:0007669"/>
    <property type="project" value="UniProtKB-KW"/>
</dbReference>
<feature type="region of interest" description="Disordered" evidence="5">
    <location>
        <begin position="58"/>
        <end position="84"/>
    </location>
</feature>
<proteinExistence type="predicted"/>
<dbReference type="InterPro" id="IPR000571">
    <property type="entry name" value="Znf_CCCH"/>
</dbReference>
<dbReference type="GO" id="GO:0000209">
    <property type="term" value="P:protein polyubiquitination"/>
    <property type="evidence" value="ECO:0007669"/>
    <property type="project" value="InterPro"/>
</dbReference>
<dbReference type="PANTHER" id="PTHR11224:SF10">
    <property type="entry name" value="IP09428P-RELATED"/>
    <property type="match status" value="1"/>
</dbReference>
<dbReference type="Pfam" id="PF14608">
    <property type="entry name" value="zf-CCCH_2"/>
    <property type="match status" value="3"/>
</dbReference>
<protein>
    <recommendedName>
        <fullName evidence="10">RING-type E3 ubiquitin transferase</fullName>
    </recommendedName>
</protein>
<evidence type="ECO:0000256" key="1">
    <source>
        <dbReference type="ARBA" id="ARBA00022723"/>
    </source>
</evidence>
<feature type="zinc finger region" description="C3H1-type" evidence="4">
    <location>
        <begin position="36"/>
        <end position="63"/>
    </location>
</feature>
<dbReference type="InterPro" id="IPR001841">
    <property type="entry name" value="Znf_RING"/>
</dbReference>
<name>A0AAD5XWV9_9FUNG</name>
<evidence type="ECO:0000313" key="9">
    <source>
        <dbReference type="Proteomes" id="UP001211065"/>
    </source>
</evidence>
<dbReference type="PROSITE" id="PS50103">
    <property type="entry name" value="ZF_C3H1"/>
    <property type="match status" value="3"/>
</dbReference>
<dbReference type="CDD" id="cd16521">
    <property type="entry name" value="RING-HC_MKRN"/>
    <property type="match status" value="1"/>
</dbReference>
<evidence type="ECO:0000313" key="8">
    <source>
        <dbReference type="EMBL" id="KAJ3222623.1"/>
    </source>
</evidence>
<dbReference type="InterPro" id="IPR036855">
    <property type="entry name" value="Znf_CCCH_sf"/>
</dbReference>
<feature type="zinc finger region" description="C3H1-type" evidence="4">
    <location>
        <begin position="259"/>
        <end position="286"/>
    </location>
</feature>
<feature type="domain" description="RING-type" evidence="6">
    <location>
        <begin position="357"/>
        <end position="407"/>
    </location>
</feature>
<comment type="caution">
    <text evidence="8">The sequence shown here is derived from an EMBL/GenBank/DDBJ whole genome shotgun (WGS) entry which is preliminary data.</text>
</comment>
<dbReference type="Gene3D" id="3.30.40.10">
    <property type="entry name" value="Zinc/RING finger domain, C3HC4 (zinc finger)"/>
    <property type="match status" value="1"/>
</dbReference>
<dbReference type="EMBL" id="JADGJW010000167">
    <property type="protein sequence ID" value="KAJ3222623.1"/>
    <property type="molecule type" value="Genomic_DNA"/>
</dbReference>
<reference evidence="8" key="1">
    <citation type="submission" date="2020-05" db="EMBL/GenBank/DDBJ databases">
        <title>Phylogenomic resolution of chytrid fungi.</title>
        <authorList>
            <person name="Stajich J.E."/>
            <person name="Amses K."/>
            <person name="Simmons R."/>
            <person name="Seto K."/>
            <person name="Myers J."/>
            <person name="Bonds A."/>
            <person name="Quandt C.A."/>
            <person name="Barry K."/>
            <person name="Liu P."/>
            <person name="Grigoriev I."/>
            <person name="Longcore J.E."/>
            <person name="James T.Y."/>
        </authorList>
    </citation>
    <scope>NUCLEOTIDE SEQUENCE</scope>
    <source>
        <strain evidence="8">JEL0476</strain>
    </source>
</reference>
<dbReference type="InterPro" id="IPR045072">
    <property type="entry name" value="MKRN-like"/>
</dbReference>
<feature type="zinc finger region" description="C3H1-type" evidence="4">
    <location>
        <begin position="436"/>
        <end position="465"/>
    </location>
</feature>
<dbReference type="PANTHER" id="PTHR11224">
    <property type="entry name" value="MAKORIN-RELATED"/>
    <property type="match status" value="1"/>
</dbReference>